<dbReference type="EMBL" id="QUAB01000024">
    <property type="protein sequence ID" value="REJ06981.1"/>
    <property type="molecule type" value="Genomic_DNA"/>
</dbReference>
<dbReference type="Proteomes" id="UP000262172">
    <property type="component" value="Unassembled WGS sequence"/>
</dbReference>
<dbReference type="AlphaFoldDB" id="A0A371NVY8"/>
<keyword evidence="3" id="KW-1185">Reference proteome</keyword>
<evidence type="ECO:0000313" key="2">
    <source>
        <dbReference type="EMBL" id="REJ06981.1"/>
    </source>
</evidence>
<gene>
    <name evidence="2" type="ORF">DY023_04570</name>
</gene>
<evidence type="ECO:0000313" key="3">
    <source>
        <dbReference type="Proteomes" id="UP000262172"/>
    </source>
</evidence>
<sequence>MHRPNHRRSCSRRDHSRPRVTRALASLAFATTSVAFITSLVPGAAYGDEPGILDPQAVIGSITPELLTQGTEQSRVEVSDGPAARGGDAASAPVVEISDLQYQDQFLANGVSYTVDYATSVAEPMGQFEVLETTSTNVAAYIQPTPSGVRTLTAIASADAPVSYSYTFDVPDGTTLEFSNNVYRLRGQDGSVYGALQEPWATDSEGNSLETSYSWEGSTLTQHVELDDAEAFPVLLDPNWGYSQQWNLGSTSNWTTVDIQQNFYDCLNCYFALPGAPKAWPSYGKILPLYMSLGASGYIPFEVMMAGDFYDVAHWWGWQFYATENHIDGEGSIISFTYQYGQYGNDYSSIWQSVDTFIVNDFPLHLGGNAAYQAGAWFQWNDMANRVKADRP</sequence>
<proteinExistence type="predicted"/>
<accession>A0A371NVY8</accession>
<organism evidence="2 3">
    <name type="scientific">Microbacterium bovistercoris</name>
    <dbReference type="NCBI Taxonomy" id="2293570"/>
    <lineage>
        <taxon>Bacteria</taxon>
        <taxon>Bacillati</taxon>
        <taxon>Actinomycetota</taxon>
        <taxon>Actinomycetes</taxon>
        <taxon>Micrococcales</taxon>
        <taxon>Microbacteriaceae</taxon>
        <taxon>Microbacterium</taxon>
    </lineage>
</organism>
<feature type="region of interest" description="Disordered" evidence="1">
    <location>
        <begin position="69"/>
        <end position="90"/>
    </location>
</feature>
<evidence type="ECO:0000256" key="1">
    <source>
        <dbReference type="SAM" id="MobiDB-lite"/>
    </source>
</evidence>
<dbReference type="OrthoDB" id="4964680at2"/>
<reference evidence="2 3" key="1">
    <citation type="submission" date="2018-08" db="EMBL/GenBank/DDBJ databases">
        <title>Isolation, diversity and antifungal activity of Actinobacteria from cow dung.</title>
        <authorList>
            <person name="Ling L."/>
        </authorList>
    </citation>
    <scope>NUCLEOTIDE SEQUENCE [LARGE SCALE GENOMIC DNA]</scope>
    <source>
        <strain evidence="2 3">NEAU-LLE</strain>
    </source>
</reference>
<dbReference type="RefSeq" id="WP_116241170.1">
    <property type="nucleotide sequence ID" value="NZ_QUAB01000024.1"/>
</dbReference>
<name>A0A371NVY8_9MICO</name>
<protein>
    <submittedName>
        <fullName evidence="2">Uncharacterized protein</fullName>
    </submittedName>
</protein>
<comment type="caution">
    <text evidence="2">The sequence shown here is derived from an EMBL/GenBank/DDBJ whole genome shotgun (WGS) entry which is preliminary data.</text>
</comment>